<comment type="caution">
    <text evidence="3">The sequence shown here is derived from an EMBL/GenBank/DDBJ whole genome shotgun (WGS) entry which is preliminary data.</text>
</comment>
<protein>
    <submittedName>
        <fullName evidence="3">Addiction module antidote protein, HigA family</fullName>
    </submittedName>
</protein>
<accession>A0A1Y3Z1H3</accession>
<dbReference type="PANTHER" id="PTHR36924">
    <property type="entry name" value="ANTITOXIN HIGA-1"/>
    <property type="match status" value="1"/>
</dbReference>
<dbReference type="Gene3D" id="1.10.260.40">
    <property type="entry name" value="lambda repressor-like DNA-binding domains"/>
    <property type="match status" value="1"/>
</dbReference>
<dbReference type="Proteomes" id="UP000195386">
    <property type="component" value="Unassembled WGS sequence"/>
</dbReference>
<name>A0A1Y3Z1H3_9BACE</name>
<dbReference type="InterPro" id="IPR010982">
    <property type="entry name" value="Lambda_DNA-bd_dom_sf"/>
</dbReference>
<reference evidence="4" key="1">
    <citation type="submission" date="2017-04" db="EMBL/GenBank/DDBJ databases">
        <title>Function of individual gut microbiota members based on whole genome sequencing of pure cultures obtained from chicken caecum.</title>
        <authorList>
            <person name="Medvecky M."/>
            <person name="Cejkova D."/>
            <person name="Polansky O."/>
            <person name="Karasova D."/>
            <person name="Kubasova T."/>
            <person name="Cizek A."/>
            <person name="Rychlik I."/>
        </authorList>
    </citation>
    <scope>NUCLEOTIDE SEQUENCE [LARGE SCALE GENOMIC DNA]</scope>
    <source>
        <strain evidence="4">An43</strain>
    </source>
</reference>
<dbReference type="InterPro" id="IPR013430">
    <property type="entry name" value="Toxin_antidote_HigA"/>
</dbReference>
<keyword evidence="1" id="KW-0238">DNA-binding</keyword>
<evidence type="ECO:0000313" key="3">
    <source>
        <dbReference type="EMBL" id="OUO01558.1"/>
    </source>
</evidence>
<dbReference type="NCBIfam" id="TIGR02607">
    <property type="entry name" value="antidote_HigA"/>
    <property type="match status" value="1"/>
</dbReference>
<dbReference type="SUPFAM" id="SSF47413">
    <property type="entry name" value="lambda repressor-like DNA-binding domains"/>
    <property type="match status" value="1"/>
</dbReference>
<dbReference type="PANTHER" id="PTHR36924:SF1">
    <property type="entry name" value="ANTITOXIN HIGA-1"/>
    <property type="match status" value="1"/>
</dbReference>
<dbReference type="InterPro" id="IPR010359">
    <property type="entry name" value="IrrE_HExxH"/>
</dbReference>
<dbReference type="Gene3D" id="1.10.10.2910">
    <property type="match status" value="1"/>
</dbReference>
<gene>
    <name evidence="3" type="ORF">B5F97_07920</name>
</gene>
<dbReference type="Pfam" id="PF06114">
    <property type="entry name" value="Peptidase_M78"/>
    <property type="match status" value="1"/>
</dbReference>
<organism evidence="3 4">
    <name type="scientific">Bacteroides clarus</name>
    <dbReference type="NCBI Taxonomy" id="626929"/>
    <lineage>
        <taxon>Bacteria</taxon>
        <taxon>Pseudomonadati</taxon>
        <taxon>Bacteroidota</taxon>
        <taxon>Bacteroidia</taxon>
        <taxon>Bacteroidales</taxon>
        <taxon>Bacteroidaceae</taxon>
        <taxon>Bacteroides</taxon>
    </lineage>
</organism>
<feature type="domain" description="IrrE N-terminal-like" evidence="2">
    <location>
        <begin position="253"/>
        <end position="340"/>
    </location>
</feature>
<dbReference type="RefSeq" id="WP_087425962.1">
    <property type="nucleotide sequence ID" value="NZ_NFII01000005.1"/>
</dbReference>
<evidence type="ECO:0000256" key="1">
    <source>
        <dbReference type="ARBA" id="ARBA00023125"/>
    </source>
</evidence>
<dbReference type="AlphaFoldDB" id="A0A1Y3Z1H3"/>
<dbReference type="EMBL" id="NFII01000005">
    <property type="protein sequence ID" value="OUO01558.1"/>
    <property type="molecule type" value="Genomic_DNA"/>
</dbReference>
<proteinExistence type="predicted"/>
<sequence>MANLKKFVPPVEFHPGITLSEKLKEMGMSVKEFAVRTSKPEKTIFAVMSGKSSVTSDMAVAFESVTKIPAHFWLNIQRGYDEYVARQKREEQLSKAYEWARLFPLAKMMEFGWIPTVHTADEKVKALLAFFQVSTDRAWEDYYLNQQLKVAFRISLNNIKEAHAISAWLRQGEIQAAEMPTAEFSEKILRETIPAMKSLCAEHPEDFAIRLQDLCAQAGVKLVYTPCLPEAPINGSTRWINDVPCIQMTGRHKRNDIFWFTFFHELGHILLHGKKDIFLEDIEYEDKQKEKEKAADDFSSRILLSQTEESEIIKQGDFSANTIRYYAEKFGIHPGIIVGRLQHNKVISFTAHANLIEKIELFS</sequence>
<evidence type="ECO:0000259" key="2">
    <source>
        <dbReference type="Pfam" id="PF06114"/>
    </source>
</evidence>
<dbReference type="GO" id="GO:0003677">
    <property type="term" value="F:DNA binding"/>
    <property type="evidence" value="ECO:0007669"/>
    <property type="project" value="UniProtKB-KW"/>
</dbReference>
<evidence type="ECO:0000313" key="4">
    <source>
        <dbReference type="Proteomes" id="UP000195386"/>
    </source>
</evidence>